<dbReference type="Proteomes" id="UP000269945">
    <property type="component" value="Unassembled WGS sequence"/>
</dbReference>
<feature type="non-terminal residue" evidence="1">
    <location>
        <position position="1"/>
    </location>
</feature>
<dbReference type="EMBL" id="CYRY02013273">
    <property type="protein sequence ID" value="VCW83969.1"/>
    <property type="molecule type" value="Genomic_DNA"/>
</dbReference>
<keyword evidence="2" id="KW-1185">Reference proteome</keyword>
<reference evidence="1 2" key="1">
    <citation type="submission" date="2018-10" db="EMBL/GenBank/DDBJ databases">
        <authorList>
            <person name="Ekblom R."/>
            <person name="Jareborg N."/>
        </authorList>
    </citation>
    <scope>NUCLEOTIDE SEQUENCE [LARGE SCALE GENOMIC DNA]</scope>
    <source>
        <tissue evidence="1">Muscle</tissue>
    </source>
</reference>
<sequence length="71" mass="7943">PSPRNWSRCTGFRWEVPAYPHLTTLVQSGPTRTEVWKSVSESVMQLVPGGQHSEKTASPWCTMSHLCQDGT</sequence>
<dbReference type="AlphaFoldDB" id="A0A9X9Q010"/>
<gene>
    <name evidence="1" type="ORF">BN2614_LOCUS7</name>
</gene>
<evidence type="ECO:0000313" key="2">
    <source>
        <dbReference type="Proteomes" id="UP000269945"/>
    </source>
</evidence>
<organism evidence="1 2">
    <name type="scientific">Gulo gulo</name>
    <name type="common">Wolverine</name>
    <name type="synonym">Gluton</name>
    <dbReference type="NCBI Taxonomy" id="48420"/>
    <lineage>
        <taxon>Eukaryota</taxon>
        <taxon>Metazoa</taxon>
        <taxon>Chordata</taxon>
        <taxon>Craniata</taxon>
        <taxon>Vertebrata</taxon>
        <taxon>Euteleostomi</taxon>
        <taxon>Mammalia</taxon>
        <taxon>Eutheria</taxon>
        <taxon>Laurasiatheria</taxon>
        <taxon>Carnivora</taxon>
        <taxon>Caniformia</taxon>
        <taxon>Musteloidea</taxon>
        <taxon>Mustelidae</taxon>
        <taxon>Guloninae</taxon>
        <taxon>Gulo</taxon>
    </lineage>
</organism>
<comment type="caution">
    <text evidence="1">The sequence shown here is derived from an EMBL/GenBank/DDBJ whole genome shotgun (WGS) entry which is preliminary data.</text>
</comment>
<name>A0A9X9Q010_GULGU</name>
<accession>A0A9X9Q010</accession>
<proteinExistence type="predicted"/>
<evidence type="ECO:0000313" key="1">
    <source>
        <dbReference type="EMBL" id="VCW83969.1"/>
    </source>
</evidence>
<protein>
    <submittedName>
        <fullName evidence="1">Uncharacterized protein</fullName>
    </submittedName>
</protein>